<comment type="caution">
    <text evidence="8">The sequence shown here is derived from an EMBL/GenBank/DDBJ whole genome shotgun (WGS) entry which is preliminary data.</text>
</comment>
<gene>
    <name evidence="8" type="ORF">DM484_19735</name>
</gene>
<evidence type="ECO:0000259" key="7">
    <source>
        <dbReference type="Pfam" id="PF00892"/>
    </source>
</evidence>
<reference evidence="8 9" key="1">
    <citation type="journal article" date="2018" name="Aquat. Microb. Ecol.">
        <title>Gammaproteobacterial methanotrophs dominate.</title>
        <authorList>
            <person name="Rissanen A.J."/>
            <person name="Saarenheimo J."/>
            <person name="Tiirola M."/>
            <person name="Peura S."/>
            <person name="Aalto S.L."/>
            <person name="Karvinen A."/>
            <person name="Nykanen H."/>
        </authorList>
    </citation>
    <scope>NUCLEOTIDE SEQUENCE [LARGE SCALE GENOMIC DNA]</scope>
    <source>
        <strain evidence="8">AMbin10</strain>
    </source>
</reference>
<evidence type="ECO:0000256" key="6">
    <source>
        <dbReference type="SAM" id="Phobius"/>
    </source>
</evidence>
<feature type="domain" description="EamA" evidence="7">
    <location>
        <begin position="16"/>
        <end position="152"/>
    </location>
</feature>
<accession>A0A2W4QSH6</accession>
<protein>
    <submittedName>
        <fullName evidence="8">EamA family transporter</fullName>
    </submittedName>
</protein>
<dbReference type="InterPro" id="IPR051258">
    <property type="entry name" value="Diverse_Substrate_Transporter"/>
</dbReference>
<evidence type="ECO:0000256" key="5">
    <source>
        <dbReference type="ARBA" id="ARBA00023136"/>
    </source>
</evidence>
<evidence type="ECO:0000256" key="1">
    <source>
        <dbReference type="ARBA" id="ARBA00004651"/>
    </source>
</evidence>
<evidence type="ECO:0000256" key="3">
    <source>
        <dbReference type="ARBA" id="ARBA00022692"/>
    </source>
</evidence>
<feature type="transmembrane region" description="Helical" evidence="6">
    <location>
        <begin position="138"/>
        <end position="158"/>
    </location>
</feature>
<dbReference type="PANTHER" id="PTHR42920:SF5">
    <property type="entry name" value="EAMA DOMAIN-CONTAINING PROTEIN"/>
    <property type="match status" value="1"/>
</dbReference>
<feature type="transmembrane region" description="Helical" evidence="6">
    <location>
        <begin position="258"/>
        <end position="277"/>
    </location>
</feature>
<dbReference type="Proteomes" id="UP000249396">
    <property type="component" value="Unassembled WGS sequence"/>
</dbReference>
<keyword evidence="4 6" id="KW-1133">Transmembrane helix</keyword>
<sequence length="304" mass="32579">MPKVNTNEISRKASVTGSLFVALAAFGFSAKAILVKLAYLHQVDAVTLLAMRMAFALPFFLLMGLWKSVPNRNKISWVDATAVAGLGLLGYYLASFLDFWGLQFISAGLERLILFLYPTLVVIFSFLFLERPIKCKEIIALILSYLGIALVFHQQIAIGQPDMMFGSSLVFGSTVAYAVYLMGSHRVINKLGPRRFTAYGMTIACTACLAQFALTHPITALRAPAPVYALALGMAVFSTVMPSLLLSMGIQRVGASQASLISSIGPVATIALAYAVLGEVMGTEQLLGSALVLTGVLVVSIGRN</sequence>
<feature type="transmembrane region" description="Helical" evidence="6">
    <location>
        <begin position="283"/>
        <end position="302"/>
    </location>
</feature>
<dbReference type="AlphaFoldDB" id="A0A2W4QSH6"/>
<feature type="transmembrane region" description="Helical" evidence="6">
    <location>
        <begin position="196"/>
        <end position="214"/>
    </location>
</feature>
<feature type="transmembrane region" description="Helical" evidence="6">
    <location>
        <begin position="226"/>
        <end position="246"/>
    </location>
</feature>
<proteinExistence type="predicted"/>
<evidence type="ECO:0000256" key="4">
    <source>
        <dbReference type="ARBA" id="ARBA00022989"/>
    </source>
</evidence>
<dbReference type="InterPro" id="IPR000620">
    <property type="entry name" value="EamA_dom"/>
</dbReference>
<dbReference type="Gene3D" id="1.10.3730.20">
    <property type="match status" value="1"/>
</dbReference>
<feature type="domain" description="EamA" evidence="7">
    <location>
        <begin position="165"/>
        <end position="300"/>
    </location>
</feature>
<evidence type="ECO:0000256" key="2">
    <source>
        <dbReference type="ARBA" id="ARBA00022475"/>
    </source>
</evidence>
<keyword evidence="2" id="KW-1003">Cell membrane</keyword>
<dbReference type="InterPro" id="IPR037185">
    <property type="entry name" value="EmrE-like"/>
</dbReference>
<dbReference type="GO" id="GO:0005886">
    <property type="term" value="C:plasma membrane"/>
    <property type="evidence" value="ECO:0007669"/>
    <property type="project" value="UniProtKB-SubCell"/>
</dbReference>
<name>A0A2W4QSH6_9GAMM</name>
<feature type="transmembrane region" description="Helical" evidence="6">
    <location>
        <begin position="45"/>
        <end position="65"/>
    </location>
</feature>
<keyword evidence="5 6" id="KW-0472">Membrane</keyword>
<comment type="subcellular location">
    <subcellularLocation>
        <location evidence="1">Cell membrane</location>
        <topology evidence="1">Multi-pass membrane protein</topology>
    </subcellularLocation>
</comment>
<organism evidence="8 9">
    <name type="scientific">Candidatus Methylumidiphilus alinenensis</name>
    <dbReference type="NCBI Taxonomy" id="2202197"/>
    <lineage>
        <taxon>Bacteria</taxon>
        <taxon>Pseudomonadati</taxon>
        <taxon>Pseudomonadota</taxon>
        <taxon>Gammaproteobacteria</taxon>
        <taxon>Methylococcales</taxon>
        <taxon>Candidatus Methylumidiphilus</taxon>
    </lineage>
</organism>
<evidence type="ECO:0000313" key="9">
    <source>
        <dbReference type="Proteomes" id="UP000249396"/>
    </source>
</evidence>
<keyword evidence="3 6" id="KW-0812">Transmembrane</keyword>
<feature type="transmembrane region" description="Helical" evidence="6">
    <location>
        <begin position="112"/>
        <end position="129"/>
    </location>
</feature>
<dbReference type="PANTHER" id="PTHR42920">
    <property type="entry name" value="OS03G0707200 PROTEIN-RELATED"/>
    <property type="match status" value="1"/>
</dbReference>
<dbReference type="EMBL" id="QJPH01000404">
    <property type="protein sequence ID" value="PZN75035.1"/>
    <property type="molecule type" value="Genomic_DNA"/>
</dbReference>
<evidence type="ECO:0000313" key="8">
    <source>
        <dbReference type="EMBL" id="PZN75035.1"/>
    </source>
</evidence>
<feature type="transmembrane region" description="Helical" evidence="6">
    <location>
        <begin position="77"/>
        <end position="100"/>
    </location>
</feature>
<feature type="transmembrane region" description="Helical" evidence="6">
    <location>
        <begin position="164"/>
        <end position="184"/>
    </location>
</feature>
<dbReference type="Pfam" id="PF00892">
    <property type="entry name" value="EamA"/>
    <property type="match status" value="2"/>
</dbReference>
<dbReference type="SUPFAM" id="SSF103481">
    <property type="entry name" value="Multidrug resistance efflux transporter EmrE"/>
    <property type="match status" value="2"/>
</dbReference>